<keyword evidence="5 10" id="KW-0547">Nucleotide-binding</keyword>
<dbReference type="Gene3D" id="3.40.50.300">
    <property type="entry name" value="P-loop containing nucleotide triphosphate hydrolases"/>
    <property type="match status" value="2"/>
</dbReference>
<organism evidence="14 15">
    <name type="scientific">Lactobacillus iners DSM 13335</name>
    <dbReference type="NCBI Taxonomy" id="525328"/>
    <lineage>
        <taxon>Bacteria</taxon>
        <taxon>Bacillati</taxon>
        <taxon>Bacillota</taxon>
        <taxon>Bacilli</taxon>
        <taxon>Lactobacillales</taxon>
        <taxon>Lactobacillaceae</taxon>
        <taxon>Lactobacillus</taxon>
    </lineage>
</organism>
<evidence type="ECO:0000256" key="7">
    <source>
        <dbReference type="ARBA" id="ARBA00022839"/>
    </source>
</evidence>
<evidence type="ECO:0000256" key="3">
    <source>
        <dbReference type="ARBA" id="ARBA00022705"/>
    </source>
</evidence>
<accession>C8PAK5</accession>
<dbReference type="SUPFAM" id="SSF53098">
    <property type="entry name" value="Ribonuclease H-like"/>
    <property type="match status" value="1"/>
</dbReference>
<evidence type="ECO:0000256" key="1">
    <source>
        <dbReference type="ARBA" id="ARBA00022679"/>
    </source>
</evidence>
<dbReference type="CDD" id="cd06127">
    <property type="entry name" value="DEDDh"/>
    <property type="match status" value="1"/>
</dbReference>
<dbReference type="Pfam" id="PF13307">
    <property type="entry name" value="Helicase_C_2"/>
    <property type="match status" value="1"/>
</dbReference>
<dbReference type="InterPro" id="IPR006310">
    <property type="entry name" value="DinG"/>
</dbReference>
<dbReference type="GO" id="GO:0005524">
    <property type="term" value="F:ATP binding"/>
    <property type="evidence" value="ECO:0007669"/>
    <property type="project" value="UniProtKB-UniRule"/>
</dbReference>
<evidence type="ECO:0000259" key="12">
    <source>
        <dbReference type="PROSITE" id="PS51192"/>
    </source>
</evidence>
<evidence type="ECO:0000256" key="8">
    <source>
        <dbReference type="ARBA" id="ARBA00022840"/>
    </source>
</evidence>
<feature type="binding site" evidence="10">
    <location>
        <begin position="291"/>
        <end position="298"/>
    </location>
    <ligand>
        <name>ATP</name>
        <dbReference type="ChEBI" id="CHEBI:30616"/>
    </ligand>
</feature>
<dbReference type="InterPro" id="IPR006054">
    <property type="entry name" value="DnaQ"/>
</dbReference>
<proteinExistence type="inferred from homology"/>
<evidence type="ECO:0000256" key="9">
    <source>
        <dbReference type="ARBA" id="ARBA00022932"/>
    </source>
</evidence>
<evidence type="ECO:0000256" key="11">
    <source>
        <dbReference type="RuleBase" id="RU364106"/>
    </source>
</evidence>
<dbReference type="GO" id="GO:0016818">
    <property type="term" value="F:hydrolase activity, acting on acid anhydrides, in phosphorus-containing anhydrides"/>
    <property type="evidence" value="ECO:0007669"/>
    <property type="project" value="InterPro"/>
</dbReference>
<dbReference type="PROSITE" id="PS51193">
    <property type="entry name" value="HELICASE_ATP_BIND_2"/>
    <property type="match status" value="1"/>
</dbReference>
<dbReference type="GO" id="GO:0004386">
    <property type="term" value="F:helicase activity"/>
    <property type="evidence" value="ECO:0007669"/>
    <property type="project" value="UniProtKB-KW"/>
</dbReference>
<dbReference type="PROSITE" id="PS51192">
    <property type="entry name" value="HELICASE_ATP_BIND_1"/>
    <property type="match status" value="1"/>
</dbReference>
<dbReference type="InterPro" id="IPR006555">
    <property type="entry name" value="ATP-dep_Helicase_C"/>
</dbReference>
<dbReference type="InterPro" id="IPR014013">
    <property type="entry name" value="Helic_SF1/SF2_ATP-bd_DinG/Rad3"/>
</dbReference>
<name>C8PAK5_9LACO</name>
<evidence type="ECO:0000256" key="4">
    <source>
        <dbReference type="ARBA" id="ARBA00022722"/>
    </source>
</evidence>
<dbReference type="GO" id="GO:0003677">
    <property type="term" value="F:DNA binding"/>
    <property type="evidence" value="ECO:0007669"/>
    <property type="project" value="InterPro"/>
</dbReference>
<evidence type="ECO:0000256" key="2">
    <source>
        <dbReference type="ARBA" id="ARBA00022695"/>
    </source>
</evidence>
<keyword evidence="9" id="KW-0239">DNA-directed DNA polymerase</keyword>
<sequence length="936" mass="107938">MDIMVSRAFEHDVFAVVDLETTGTQIKQHDRIIQFGCAIIKDRKITKTYSFLINPEKTIPRAVENLTGISNQEASKAQTFSFYAKKIQEILENTIFVAHNINFDLPFLNYELINAGLSPFAGKAIDTVELAQIAFPTIPSYKLQDITNTLHIKHANPHRADSDALVTAKMLLKIIEKIEMLPTATLNSLTSMSRGLLRNTYYIFSQVSTYARQEKRPLNNDLIQIKNIVIKKQDKILGKEKVKNIAFPKSDLEKRKLFKHFIKFRRGQVSLINRIHEFVINDSENNLIVEAPSGSGKTFAYLMAFAYNLYSSRKLVIAVPTKILQRQLISQEIKQLLKITNLDLNAEEVKSSRHYLDLDGFFNSIYQTSSDRQTLILQMSILVWLTSTETGDLDELQLTNYDAQIFNQITHPGDARVGTTFSDYDFWNLVRSKQEQADILVTNHAYLANNYSDSIWGQNPFLVIDEAHRFIDNFNNSRSNSLQFESFWGACTHLQNILFYDKNCIDNRFSNDSRYNIYLENLKYAIVDLIHQINQIQTELFARIAYSQSRVDKGNNRVDVIFNGSELFSDVATFKRLFNLLQNKIEVVRKNTNEILFLLYEQENNIVNTDEANILELQESIDRFDYYSEQIYILLDQLNTKLSLEEEGYVLQISNINDPLTTNINWLMVNSVSEISLLYSYFTKKLFISATMSQNNNFDYIKQDLFLANDTNSYLAKNTFDFSKRLNIIGLKDSQVASDPNSAEFTDFIAKFIAHSVQKMDHILVLFTNLDTIKEVFLQIQTANELKDFEILAQGLTGSNERLAKRFSIAKRSILLGANSFWEGIDFKNCNINLVVVTKLPFESPDQADIKLREQKLRNIMTPSQIFENSTLPRAIIRFKQGCGRLIRNEYDKGTLVILDQRLWLKNYGIKFVENVPVTVEYKTFKDLQKALSKDK</sequence>
<keyword evidence="1" id="KW-0808">Transferase</keyword>
<evidence type="ECO:0000256" key="10">
    <source>
        <dbReference type="HAMAP-Rule" id="MF_02206"/>
    </source>
</evidence>
<dbReference type="SMART" id="SM00487">
    <property type="entry name" value="DEXDc"/>
    <property type="match status" value="1"/>
</dbReference>
<dbReference type="HAMAP" id="MF_02206">
    <property type="entry name" value="DinG_exonucl"/>
    <property type="match status" value="1"/>
</dbReference>
<keyword evidence="8 10" id="KW-0067">ATP-binding</keyword>
<dbReference type="AlphaFoldDB" id="C8PAK5"/>
<feature type="short sequence motif" description="DEAH box" evidence="10">
    <location>
        <begin position="465"/>
        <end position="468"/>
    </location>
</feature>
<evidence type="ECO:0000313" key="14">
    <source>
        <dbReference type="EMBL" id="EEW52494.1"/>
    </source>
</evidence>
<dbReference type="GO" id="GO:0045004">
    <property type="term" value="P:DNA replication proofreading"/>
    <property type="evidence" value="ECO:0007669"/>
    <property type="project" value="TreeGrafter"/>
</dbReference>
<keyword evidence="7 10" id="KW-0269">Exonuclease</keyword>
<keyword evidence="15" id="KW-1185">Reference proteome</keyword>
<feature type="domain" description="Helicase ATP-binding" evidence="12">
    <location>
        <begin position="278"/>
        <end position="499"/>
    </location>
</feature>
<dbReference type="GO" id="GO:0008408">
    <property type="term" value="F:3'-5' exonuclease activity"/>
    <property type="evidence" value="ECO:0007669"/>
    <property type="project" value="UniProtKB-UniRule"/>
</dbReference>
<dbReference type="InterPro" id="IPR027417">
    <property type="entry name" value="P-loop_NTPase"/>
</dbReference>
<dbReference type="EC" id="3.1.-.-" evidence="10 11"/>
<dbReference type="InterPro" id="IPR014001">
    <property type="entry name" value="Helicase_ATP-bd"/>
</dbReference>
<evidence type="ECO:0000256" key="5">
    <source>
        <dbReference type="ARBA" id="ARBA00022741"/>
    </source>
</evidence>
<keyword evidence="14" id="KW-0347">Helicase</keyword>
<keyword evidence="4 10" id="KW-0540">Nuclease</keyword>
<dbReference type="FunFam" id="3.30.420.10:FF:000045">
    <property type="entry name" value="3'-5' exonuclease DinG"/>
    <property type="match status" value="1"/>
</dbReference>
<keyword evidence="6 10" id="KW-0378">Hydrolase</keyword>
<keyword evidence="2" id="KW-0548">Nucleotidyltransferase</keyword>
<dbReference type="PATRIC" id="fig|525328.13.peg.215"/>
<comment type="similarity">
    <text evidence="10 11">Belongs to the helicase family. DinG subfamily. Type 2 sub-subfamily.</text>
</comment>
<protein>
    <recommendedName>
        <fullName evidence="10 11">3'-5' exonuclease DinG</fullName>
        <ecNumber evidence="10 11">3.1.-.-</ecNumber>
    </recommendedName>
</protein>
<dbReference type="SMART" id="SM00479">
    <property type="entry name" value="EXOIII"/>
    <property type="match status" value="1"/>
</dbReference>
<evidence type="ECO:0000313" key="15">
    <source>
        <dbReference type="Proteomes" id="UP000004115"/>
    </source>
</evidence>
<dbReference type="NCBIfam" id="TIGR00573">
    <property type="entry name" value="dnaq"/>
    <property type="match status" value="1"/>
</dbReference>
<dbReference type="InterPro" id="IPR013520">
    <property type="entry name" value="Ribonucl_H"/>
</dbReference>
<reference evidence="14 15" key="1">
    <citation type="submission" date="2009-09" db="EMBL/GenBank/DDBJ databases">
        <authorList>
            <person name="Qin X."/>
            <person name="Bachman B."/>
            <person name="Battles P."/>
            <person name="Bell A."/>
            <person name="Bess C."/>
            <person name="Bickham C."/>
            <person name="Chaboub L."/>
            <person name="Chen D."/>
            <person name="Coyle M."/>
            <person name="Deiros D.R."/>
            <person name="Dinh H."/>
            <person name="Forbes L."/>
            <person name="Fowler G."/>
            <person name="Francisco L."/>
            <person name="Fu Q."/>
            <person name="Gubbala S."/>
            <person name="Hale W."/>
            <person name="Han Y."/>
            <person name="Hemphill L."/>
            <person name="Highlander S.K."/>
            <person name="Hirani K."/>
            <person name="Hogues M."/>
            <person name="Jackson L."/>
            <person name="Jakkamsetti A."/>
            <person name="Javaid M."/>
            <person name="Jiang H."/>
            <person name="Korchina V."/>
            <person name="Kovar C."/>
            <person name="Lara F."/>
            <person name="Lee S."/>
            <person name="Mata R."/>
            <person name="Mathew T."/>
            <person name="Moen C."/>
            <person name="Morales K."/>
            <person name="Munidasa M."/>
            <person name="Nazareth L."/>
            <person name="Ngo R."/>
            <person name="Nguyen L."/>
            <person name="Okwuonu G."/>
            <person name="Ongeri F."/>
            <person name="Patil S."/>
            <person name="Petrosino J."/>
            <person name="Pham C."/>
            <person name="Pham P."/>
            <person name="Pu L.-L."/>
            <person name="Puazo M."/>
            <person name="Raj R."/>
            <person name="Reid J."/>
            <person name="Rouhana J."/>
            <person name="Saada N."/>
            <person name="Shang Y."/>
            <person name="Simmons D."/>
            <person name="Thornton R."/>
            <person name="Warren J."/>
            <person name="Weissenberger G."/>
            <person name="Zhang J."/>
            <person name="Zhang L."/>
            <person name="Zhou C."/>
            <person name="Zhu D."/>
            <person name="Muzny D."/>
            <person name="Worley K."/>
            <person name="Gibbs R."/>
        </authorList>
    </citation>
    <scope>NUCLEOTIDE SEQUENCE [LARGE SCALE GENOMIC DNA]</scope>
    <source>
        <strain evidence="14 15">DSM 13335</strain>
    </source>
</reference>
<dbReference type="EMBL" id="ACLN01000003">
    <property type="protein sequence ID" value="EEW52494.1"/>
    <property type="molecule type" value="Genomic_DNA"/>
</dbReference>
<comment type="caution">
    <text evidence="14">The sequence shown here is derived from an EMBL/GenBank/DDBJ whole genome shotgun (WGS) entry which is preliminary data.</text>
</comment>
<dbReference type="Pfam" id="PF04851">
    <property type="entry name" value="ResIII"/>
    <property type="match status" value="1"/>
</dbReference>
<feature type="domain" description="Helicase ATP-binding" evidence="13">
    <location>
        <begin position="254"/>
        <end position="529"/>
    </location>
</feature>
<dbReference type="PANTHER" id="PTHR30231:SF41">
    <property type="entry name" value="DNA POLYMERASE III SUBUNIT EPSILON"/>
    <property type="match status" value="1"/>
</dbReference>
<dbReference type="HOGENOM" id="CLU_012117_1_0_9"/>
<dbReference type="Pfam" id="PF00929">
    <property type="entry name" value="RNase_T"/>
    <property type="match status" value="1"/>
</dbReference>
<evidence type="ECO:0000259" key="13">
    <source>
        <dbReference type="PROSITE" id="PS51193"/>
    </source>
</evidence>
<dbReference type="SMART" id="SM00491">
    <property type="entry name" value="HELICc2"/>
    <property type="match status" value="1"/>
</dbReference>
<dbReference type="PANTHER" id="PTHR30231">
    <property type="entry name" value="DNA POLYMERASE III SUBUNIT EPSILON"/>
    <property type="match status" value="1"/>
</dbReference>
<dbReference type="Proteomes" id="UP000004115">
    <property type="component" value="Unassembled WGS sequence"/>
</dbReference>
<keyword evidence="3" id="KW-0235">DNA replication</keyword>
<dbReference type="InterPro" id="IPR036397">
    <property type="entry name" value="RNaseH_sf"/>
</dbReference>
<dbReference type="InterPro" id="IPR012337">
    <property type="entry name" value="RNaseH-like_sf"/>
</dbReference>
<dbReference type="SUPFAM" id="SSF52540">
    <property type="entry name" value="P-loop containing nucleoside triphosphate hydrolases"/>
    <property type="match status" value="1"/>
</dbReference>
<dbReference type="GO" id="GO:0003887">
    <property type="term" value="F:DNA-directed DNA polymerase activity"/>
    <property type="evidence" value="ECO:0007669"/>
    <property type="project" value="UniProtKB-KW"/>
</dbReference>
<gene>
    <name evidence="10 11 14" type="primary">dinG</name>
    <name evidence="14" type="ORF">HMPREF0520_0125</name>
</gene>
<dbReference type="Gene3D" id="3.30.420.10">
    <property type="entry name" value="Ribonuclease H-like superfamily/Ribonuclease H"/>
    <property type="match status" value="1"/>
</dbReference>
<dbReference type="GO" id="GO:0005829">
    <property type="term" value="C:cytosol"/>
    <property type="evidence" value="ECO:0007669"/>
    <property type="project" value="TreeGrafter"/>
</dbReference>
<dbReference type="NCBIfam" id="TIGR01407">
    <property type="entry name" value="dinG_rel"/>
    <property type="match status" value="1"/>
</dbReference>
<dbReference type="InterPro" id="IPR006935">
    <property type="entry name" value="Helicase/UvrB_N"/>
</dbReference>
<evidence type="ECO:0000256" key="6">
    <source>
        <dbReference type="ARBA" id="ARBA00022801"/>
    </source>
</evidence>
<comment type="function">
    <text evidence="10 11">3'-5' exonuclease.</text>
</comment>